<proteinExistence type="predicted"/>
<dbReference type="PANTHER" id="PTHR42756">
    <property type="entry name" value="TRANSCRIPTIONAL REGULATOR, MARR"/>
    <property type="match status" value="1"/>
</dbReference>
<dbReference type="InterPro" id="IPR036388">
    <property type="entry name" value="WH-like_DNA-bd_sf"/>
</dbReference>
<gene>
    <name evidence="5" type="ORF">OKC24_11125</name>
</gene>
<dbReference type="InterPro" id="IPR000835">
    <property type="entry name" value="HTH_MarR-typ"/>
</dbReference>
<protein>
    <submittedName>
        <fullName evidence="5">MarR family transcriptional regulator</fullName>
    </submittedName>
</protein>
<organism evidence="5 6">
    <name type="scientific">Acinetobacter entericus</name>
    <dbReference type="NCBI Taxonomy" id="2989714"/>
    <lineage>
        <taxon>Bacteria</taxon>
        <taxon>Pseudomonadati</taxon>
        <taxon>Pseudomonadota</taxon>
        <taxon>Gammaproteobacteria</taxon>
        <taxon>Moraxellales</taxon>
        <taxon>Moraxellaceae</taxon>
        <taxon>Acinetobacter</taxon>
    </lineage>
</organism>
<dbReference type="Proteomes" id="UP001209682">
    <property type="component" value="Unassembled WGS sequence"/>
</dbReference>
<accession>A0ABT3NJF6</accession>
<dbReference type="SUPFAM" id="SSF46785">
    <property type="entry name" value="Winged helix' DNA-binding domain"/>
    <property type="match status" value="1"/>
</dbReference>
<dbReference type="PANTHER" id="PTHR42756:SF1">
    <property type="entry name" value="TRANSCRIPTIONAL REPRESSOR OF EMRAB OPERON"/>
    <property type="match status" value="1"/>
</dbReference>
<sequence length="146" mass="16819">MNSRLGFRASLMRCARMFSDEVNTILLPYQLNYSLWQVMFVIQEKQGCTSIEIAEYLNVSKPSIAKRTQILAQLNIVSQVQTEDRRQKKLVLSPSGQKMYLQCAAEIDQFEQQLIQHLDQQEILRSVQVLHQITNALEASKSGYKP</sequence>
<name>A0ABT3NJF6_9GAMM</name>
<keyword evidence="1" id="KW-0805">Transcription regulation</keyword>
<keyword evidence="3" id="KW-0804">Transcription</keyword>
<dbReference type="PRINTS" id="PR00598">
    <property type="entry name" value="HTHMARR"/>
</dbReference>
<dbReference type="SMART" id="SM00347">
    <property type="entry name" value="HTH_MARR"/>
    <property type="match status" value="1"/>
</dbReference>
<dbReference type="InterPro" id="IPR036390">
    <property type="entry name" value="WH_DNA-bd_sf"/>
</dbReference>
<comment type="caution">
    <text evidence="5">The sequence shown here is derived from an EMBL/GenBank/DDBJ whole genome shotgun (WGS) entry which is preliminary data.</text>
</comment>
<keyword evidence="6" id="KW-1185">Reference proteome</keyword>
<dbReference type="RefSeq" id="WP_228257611.1">
    <property type="nucleotide sequence ID" value="NZ_JAPEQW010000012.1"/>
</dbReference>
<evidence type="ECO:0000313" key="5">
    <source>
        <dbReference type="EMBL" id="MCW8039697.1"/>
    </source>
</evidence>
<keyword evidence="2" id="KW-0238">DNA-binding</keyword>
<reference evidence="5 6" key="1">
    <citation type="submission" date="2022-11" db="EMBL/GenBank/DDBJ databases">
        <title>Acinetobacter entericus sp. nov., isolated from the gut of the plastic-eating larvae of the Coleoptera insect Zophobas atratus.</title>
        <authorList>
            <person name="Dong X."/>
            <person name="Yang Y."/>
        </authorList>
    </citation>
    <scope>NUCLEOTIDE SEQUENCE [LARGE SCALE GENOMIC DNA]</scope>
    <source>
        <strain evidence="5 6">BIT-DXN8</strain>
    </source>
</reference>
<evidence type="ECO:0000313" key="6">
    <source>
        <dbReference type="Proteomes" id="UP001209682"/>
    </source>
</evidence>
<evidence type="ECO:0000256" key="1">
    <source>
        <dbReference type="ARBA" id="ARBA00023015"/>
    </source>
</evidence>
<dbReference type="EMBL" id="JAPEQW010000012">
    <property type="protein sequence ID" value="MCW8039697.1"/>
    <property type="molecule type" value="Genomic_DNA"/>
</dbReference>
<evidence type="ECO:0000256" key="3">
    <source>
        <dbReference type="ARBA" id="ARBA00023163"/>
    </source>
</evidence>
<evidence type="ECO:0000259" key="4">
    <source>
        <dbReference type="PROSITE" id="PS50995"/>
    </source>
</evidence>
<evidence type="ECO:0000256" key="2">
    <source>
        <dbReference type="ARBA" id="ARBA00023125"/>
    </source>
</evidence>
<feature type="domain" description="HTH marR-type" evidence="4">
    <location>
        <begin position="4"/>
        <end position="135"/>
    </location>
</feature>
<dbReference type="Gene3D" id="1.10.10.10">
    <property type="entry name" value="Winged helix-like DNA-binding domain superfamily/Winged helix DNA-binding domain"/>
    <property type="match status" value="1"/>
</dbReference>
<dbReference type="PROSITE" id="PS50995">
    <property type="entry name" value="HTH_MARR_2"/>
    <property type="match status" value="1"/>
</dbReference>